<accession>X0SXF9</accession>
<sequence length="199" mass="23623">MAGDSNEDGKVFLRKDTNGKLIGYSEATISELLGLKISEFRSAKKKMIKFNKIIIDKNNVIQVVNWQKYQSEYKRQKHYRGDESYKRNRNSSCNQSDSLDIDRDKDIDIELNTYTEEFSQFWKLYDMKVAKQDALKAFIALRRRPVFLSDIMASIMGYHNHLKNEKIHNNFEKRKMYPATFLRNNKWKDFIGVEYEPPL</sequence>
<dbReference type="EMBL" id="BARS01006408">
    <property type="protein sequence ID" value="GAF68465.1"/>
    <property type="molecule type" value="Genomic_DNA"/>
</dbReference>
<dbReference type="InterPro" id="IPR010056">
    <property type="entry name" value="Phage_rep_org__N"/>
</dbReference>
<comment type="caution">
    <text evidence="3">The sequence shown here is derived from an EMBL/GenBank/DDBJ whole genome shotgun (WGS) entry which is preliminary data.</text>
</comment>
<feature type="region of interest" description="Disordered" evidence="1">
    <location>
        <begin position="78"/>
        <end position="97"/>
    </location>
</feature>
<gene>
    <name evidence="3" type="ORF">S01H1_12476</name>
</gene>
<protein>
    <recommendedName>
        <fullName evidence="2">Phage replisome organiser N-terminal domain-containing protein</fullName>
    </recommendedName>
</protein>
<proteinExistence type="predicted"/>
<dbReference type="Pfam" id="PF09681">
    <property type="entry name" value="Phage_rep_org_N"/>
    <property type="match status" value="1"/>
</dbReference>
<name>X0SXF9_9ZZZZ</name>
<reference evidence="3" key="1">
    <citation type="journal article" date="2014" name="Front. Microbiol.">
        <title>High frequency of phylogenetically diverse reductive dehalogenase-homologous genes in deep subseafloor sedimentary metagenomes.</title>
        <authorList>
            <person name="Kawai M."/>
            <person name="Futagami T."/>
            <person name="Toyoda A."/>
            <person name="Takaki Y."/>
            <person name="Nishi S."/>
            <person name="Hori S."/>
            <person name="Arai W."/>
            <person name="Tsubouchi T."/>
            <person name="Morono Y."/>
            <person name="Uchiyama I."/>
            <person name="Ito T."/>
            <person name="Fujiyama A."/>
            <person name="Inagaki F."/>
            <person name="Takami H."/>
        </authorList>
    </citation>
    <scope>NUCLEOTIDE SEQUENCE</scope>
    <source>
        <strain evidence="3">Expedition CK06-06</strain>
    </source>
</reference>
<evidence type="ECO:0000259" key="2">
    <source>
        <dbReference type="Pfam" id="PF09681"/>
    </source>
</evidence>
<evidence type="ECO:0000313" key="3">
    <source>
        <dbReference type="EMBL" id="GAF68465.1"/>
    </source>
</evidence>
<feature type="domain" description="Phage replisome organiser N-terminal" evidence="2">
    <location>
        <begin position="2"/>
        <end position="88"/>
    </location>
</feature>
<dbReference type="AlphaFoldDB" id="X0SXF9"/>
<evidence type="ECO:0000256" key="1">
    <source>
        <dbReference type="SAM" id="MobiDB-lite"/>
    </source>
</evidence>
<organism evidence="3">
    <name type="scientific">marine sediment metagenome</name>
    <dbReference type="NCBI Taxonomy" id="412755"/>
    <lineage>
        <taxon>unclassified sequences</taxon>
        <taxon>metagenomes</taxon>
        <taxon>ecological metagenomes</taxon>
    </lineage>
</organism>